<comment type="subcellular location">
    <subcellularLocation>
        <location evidence="1">Cell membrane</location>
        <topology evidence="1">Single-pass membrane protein</topology>
    </subcellularLocation>
</comment>
<evidence type="ECO:0000256" key="4">
    <source>
        <dbReference type="ARBA" id="ARBA00022989"/>
    </source>
</evidence>
<organism evidence="7 8">
    <name type="scientific">Murimonas intestini</name>
    <dbReference type="NCBI Taxonomy" id="1337051"/>
    <lineage>
        <taxon>Bacteria</taxon>
        <taxon>Bacillati</taxon>
        <taxon>Bacillota</taxon>
        <taxon>Clostridia</taxon>
        <taxon>Lachnospirales</taxon>
        <taxon>Lachnospiraceae</taxon>
        <taxon>Murimonas</taxon>
    </lineage>
</organism>
<name>A0AB73T1I4_9FIRM</name>
<dbReference type="RefSeq" id="WP_257497833.1">
    <property type="nucleotide sequence ID" value="NZ_JANKBI010000009.1"/>
</dbReference>
<dbReference type="AlphaFoldDB" id="A0AB73T1I4"/>
<dbReference type="InterPro" id="IPR018513">
    <property type="entry name" value="Cell_synthase_bac"/>
</dbReference>
<dbReference type="EMBL" id="QGGY01000010">
    <property type="protein sequence ID" value="PWJ74065.1"/>
    <property type="molecule type" value="Genomic_DNA"/>
</dbReference>
<dbReference type="Gene3D" id="2.60.120.260">
    <property type="entry name" value="Galactose-binding domain-like"/>
    <property type="match status" value="2"/>
</dbReference>
<keyword evidence="2" id="KW-1003">Cell membrane</keyword>
<proteinExistence type="predicted"/>
<accession>A0AB73T1I4</accession>
<keyword evidence="5 6" id="KW-0472">Membrane</keyword>
<keyword evidence="8" id="KW-1185">Reference proteome</keyword>
<keyword evidence="4 6" id="KW-1133">Transmembrane helix</keyword>
<dbReference type="Pfam" id="PF03170">
    <property type="entry name" value="BcsB"/>
    <property type="match status" value="1"/>
</dbReference>
<gene>
    <name evidence="7" type="ORF">C7383_110105</name>
</gene>
<dbReference type="Proteomes" id="UP000245412">
    <property type="component" value="Unassembled WGS sequence"/>
</dbReference>
<evidence type="ECO:0000313" key="7">
    <source>
        <dbReference type="EMBL" id="PWJ74065.1"/>
    </source>
</evidence>
<feature type="transmembrane region" description="Helical" evidence="6">
    <location>
        <begin position="704"/>
        <end position="730"/>
    </location>
</feature>
<sequence length="735" mass="82373">MARSKSGFAIAAVLFLLSVILVSGRDVYAAAQDTPTKEEALGDIMDSDPEDALEANTKEPDVSAENHKDFEYSDDIVLSGIFQTNTYYFQVPDYWDSEYAYARIQVELSQMIQDVPASLTFMVNNVPVTSYKMDYQNGKTQTLYVEIPIEMIKEGYNSFDVTGYARIYDEEGCIDDFSGANWISIRKESFIQVGYSLKDHDQMISYYPYPFISTVDESGSLAYIAVSDAKDEKELEAALMVRAGLGSRTDMEDDISLVTYSSLPWDEGNKIIISLFDSLDGELKQAVQEGLNGRDLKEQAMVKFMADKNGNPLLLITSEDGDCLVEAVTMLLDEERVSQEKTSQTFVKKGSAQIIRESSAKSDMIAGRYTLDALTEEGLNFIGPFHQTADIYLPFSGGYVLADSGKVVLKFRYSENLDFRRSMVTVYWGDVPVASKKLTQENADGDELSFTMPEDVIGTYAGKISVAFDLELPELFCTPRMDQMPWAYVTEDSVFYLPVGVESNYSLSTRPYPFEISSMFNDLLVVIPDEITEEELDTLGHIIALYGESITPYGDIQVKRAGELGTGEEKSHNIITVGNYNDNSLIQELNGQLYFKYNEDGTAFQSNGRLVLSDDYAGKIASLQLLYSPYADNKAILVAGALNDETLSNIKSFISKDENVWKLEKDTVLIDDELEIKTFEMAAVEKNRKQPVLKTIFENNRDSVIFAVAATSVMLLLLLAVVLILIRIYWRQRKK</sequence>
<dbReference type="PANTHER" id="PTHR39083">
    <property type="entry name" value="CYCLIC DI-GMP-BINDING PROTEIN"/>
    <property type="match status" value="1"/>
</dbReference>
<evidence type="ECO:0000256" key="5">
    <source>
        <dbReference type="ARBA" id="ARBA00023136"/>
    </source>
</evidence>
<evidence type="ECO:0000256" key="3">
    <source>
        <dbReference type="ARBA" id="ARBA00022692"/>
    </source>
</evidence>
<protein>
    <submittedName>
        <fullName evidence="7">Cellulose synthase subunit</fullName>
    </submittedName>
</protein>
<evidence type="ECO:0000313" key="8">
    <source>
        <dbReference type="Proteomes" id="UP000245412"/>
    </source>
</evidence>
<evidence type="ECO:0000256" key="1">
    <source>
        <dbReference type="ARBA" id="ARBA00004162"/>
    </source>
</evidence>
<comment type="caution">
    <text evidence="7">The sequence shown here is derived from an EMBL/GenBank/DDBJ whole genome shotgun (WGS) entry which is preliminary data.</text>
</comment>
<dbReference type="GO" id="GO:0005886">
    <property type="term" value="C:plasma membrane"/>
    <property type="evidence" value="ECO:0007669"/>
    <property type="project" value="UniProtKB-SubCell"/>
</dbReference>
<dbReference type="PANTHER" id="PTHR39083:SF1">
    <property type="entry name" value="CYCLIC DI-GMP-BINDING PROTEIN"/>
    <property type="match status" value="1"/>
</dbReference>
<evidence type="ECO:0000256" key="2">
    <source>
        <dbReference type="ARBA" id="ARBA00022475"/>
    </source>
</evidence>
<dbReference type="GO" id="GO:0006011">
    <property type="term" value="P:UDP-alpha-D-glucose metabolic process"/>
    <property type="evidence" value="ECO:0007669"/>
    <property type="project" value="InterPro"/>
</dbReference>
<reference evidence="7 8" key="1">
    <citation type="submission" date="2018-05" db="EMBL/GenBank/DDBJ databases">
        <authorList>
            <person name="Goeker M."/>
            <person name="Huntemann M."/>
            <person name="Clum A."/>
            <person name="Pillay M."/>
            <person name="Palaniappan K."/>
            <person name="Varghese N."/>
            <person name="Mikhailova N."/>
            <person name="Stamatis D."/>
            <person name="Reddy T."/>
            <person name="Daum C."/>
            <person name="Shapiro N."/>
            <person name="Ivanova N."/>
            <person name="Kyrpides N."/>
            <person name="Woyke T."/>
        </authorList>
    </citation>
    <scope>NUCLEOTIDE SEQUENCE [LARGE SCALE GENOMIC DNA]</scope>
    <source>
        <strain evidence="7 8">DSM 26524</strain>
    </source>
</reference>
<evidence type="ECO:0000256" key="6">
    <source>
        <dbReference type="SAM" id="Phobius"/>
    </source>
</evidence>
<keyword evidence="3 6" id="KW-0812">Transmembrane</keyword>